<dbReference type="PIRSF" id="PIRSF006816">
    <property type="entry name" value="Cyc3_hyd_g"/>
    <property type="match status" value="1"/>
</dbReference>
<dbReference type="GO" id="GO:0051537">
    <property type="term" value="F:2 iron, 2 sulfur cluster binding"/>
    <property type="evidence" value="ECO:0007669"/>
    <property type="project" value="UniProtKB-KW"/>
</dbReference>
<evidence type="ECO:0000256" key="6">
    <source>
        <dbReference type="ARBA" id="ARBA00022827"/>
    </source>
</evidence>
<keyword evidence="6 11" id="KW-0274">FAD</keyword>
<evidence type="ECO:0000256" key="7">
    <source>
        <dbReference type="ARBA" id="ARBA00022982"/>
    </source>
</evidence>
<dbReference type="GO" id="GO:0050660">
    <property type="term" value="F:flavin adenine dinucleotide binding"/>
    <property type="evidence" value="ECO:0007669"/>
    <property type="project" value="InterPro"/>
</dbReference>
<dbReference type="CDD" id="cd06218">
    <property type="entry name" value="DHOD_e_trans"/>
    <property type="match status" value="1"/>
</dbReference>
<dbReference type="InterPro" id="IPR008333">
    <property type="entry name" value="Cbr1-like_FAD-bd_dom"/>
</dbReference>
<feature type="binding site" evidence="12">
    <location>
        <position position="230"/>
    </location>
    <ligand>
        <name>[2Fe-2S] cluster</name>
        <dbReference type="ChEBI" id="CHEBI:190135"/>
    </ligand>
</feature>
<evidence type="ECO:0000256" key="9">
    <source>
        <dbReference type="ARBA" id="ARBA00023014"/>
    </source>
</evidence>
<reference evidence="14 15" key="1">
    <citation type="journal article" date="2009" name="Stand. Genomic Sci.">
        <title>Complete genome sequence of Slackia heliotrinireducens type strain (RHS 1).</title>
        <authorList>
            <person name="Pukall R."/>
            <person name="Lapidus A."/>
            <person name="Nolan M."/>
            <person name="Copeland A."/>
            <person name="Glavina Del Rio T."/>
            <person name="Lucas S."/>
            <person name="Chen F."/>
            <person name="Tice H."/>
            <person name="Cheng J.F."/>
            <person name="Chertkov O."/>
            <person name="Bruce D."/>
            <person name="Goodwin L."/>
            <person name="Kuske C."/>
            <person name="Brettin T."/>
            <person name="Detter J.C."/>
            <person name="Han C."/>
            <person name="Pitluck S."/>
            <person name="Pati A."/>
            <person name="Mavrommatis K."/>
            <person name="Ivanova N."/>
            <person name="Ovchinnikova G."/>
            <person name="Chen A."/>
            <person name="Palaniappan K."/>
            <person name="Schneider S."/>
            <person name="Rohde M."/>
            <person name="Chain P."/>
            <person name="D'haeseleer P."/>
            <person name="Goker M."/>
            <person name="Bristow J."/>
            <person name="Eisen J.A."/>
            <person name="Markowitz V."/>
            <person name="Kyrpides N.C."/>
            <person name="Klenk H.P."/>
            <person name="Hugenholtz P."/>
        </authorList>
    </citation>
    <scope>NUCLEOTIDE SEQUENCE [LARGE SCALE GENOMIC DNA]</scope>
    <source>
        <strain evidence="15">ATCC 29202 / DSM 20476 / NCTC 11029 / RHS 1</strain>
    </source>
</reference>
<dbReference type="HOGENOM" id="CLU_003827_1_2_11"/>
<dbReference type="GO" id="GO:0046872">
    <property type="term" value="F:metal ion binding"/>
    <property type="evidence" value="ECO:0007669"/>
    <property type="project" value="UniProtKB-KW"/>
</dbReference>
<dbReference type="Pfam" id="PF00970">
    <property type="entry name" value="FAD_binding_6"/>
    <property type="match status" value="1"/>
</dbReference>
<dbReference type="InterPro" id="IPR001433">
    <property type="entry name" value="OxRdtase_FAD/NAD-bd"/>
</dbReference>
<dbReference type="InterPro" id="IPR050353">
    <property type="entry name" value="PyrK_electron_transfer"/>
</dbReference>
<dbReference type="PANTHER" id="PTHR43513:SF3">
    <property type="entry name" value="DIHYDROOROTATE DEHYDROGENASE B (NAD(+)), ELECTRON TRANSFER SUBUNIT-RELATED"/>
    <property type="match status" value="1"/>
</dbReference>
<dbReference type="AlphaFoldDB" id="C7N5N4"/>
<comment type="similarity">
    <text evidence="1">Belongs to the PyrK family.</text>
</comment>
<dbReference type="Pfam" id="PF10418">
    <property type="entry name" value="DHODB_Fe-S_bind"/>
    <property type="match status" value="1"/>
</dbReference>
<dbReference type="Gene3D" id="2.10.240.10">
    <property type="entry name" value="Dihydroorotate dehydrogenase, electron transfer subunit"/>
    <property type="match status" value="1"/>
</dbReference>
<feature type="binding site" evidence="11">
    <location>
        <begin position="77"/>
        <end position="79"/>
    </location>
    <ligand>
        <name>FAD</name>
        <dbReference type="ChEBI" id="CHEBI:57692"/>
    </ligand>
</feature>
<evidence type="ECO:0000313" key="14">
    <source>
        <dbReference type="EMBL" id="ACV22219.1"/>
    </source>
</evidence>
<evidence type="ECO:0000256" key="10">
    <source>
        <dbReference type="ARBA" id="ARBA00034078"/>
    </source>
</evidence>
<comment type="cofactor">
    <cofactor evidence="10">
        <name>[2Fe-2S] cluster</name>
        <dbReference type="ChEBI" id="CHEBI:190135"/>
    </cofactor>
</comment>
<dbReference type="EMBL" id="CP001684">
    <property type="protein sequence ID" value="ACV22219.1"/>
    <property type="molecule type" value="Genomic_DNA"/>
</dbReference>
<dbReference type="GO" id="GO:0006221">
    <property type="term" value="P:pyrimidine nucleotide biosynthetic process"/>
    <property type="evidence" value="ECO:0007669"/>
    <property type="project" value="InterPro"/>
</dbReference>
<evidence type="ECO:0000256" key="2">
    <source>
        <dbReference type="ARBA" id="ARBA00022448"/>
    </source>
</evidence>
<feature type="binding site" evidence="12">
    <location>
        <position position="250"/>
    </location>
    <ligand>
        <name>[2Fe-2S] cluster</name>
        <dbReference type="ChEBI" id="CHEBI:190135"/>
    </ligand>
</feature>
<dbReference type="KEGG" id="shi:Shel_11870"/>
<dbReference type="PRINTS" id="PR00409">
    <property type="entry name" value="PHDIOXRDTASE"/>
</dbReference>
<proteinExistence type="inferred from homology"/>
<keyword evidence="3 11" id="KW-0285">Flavoprotein</keyword>
<comment type="cofactor">
    <cofactor evidence="12">
        <name>[2Fe-2S] cluster</name>
        <dbReference type="ChEBI" id="CHEBI:190135"/>
    </cofactor>
    <text evidence="12">Binds 1 [2Fe-2S] cluster per subunit.</text>
</comment>
<dbReference type="InterPro" id="IPR019480">
    <property type="entry name" value="Dihydroorotate_DH_Fe-S-bd"/>
</dbReference>
<sequence length="264" mass="28536">MCITPNSEHFEERARICSNEQVGPGLFKMVLHCPRSAAAIKPGQFIHMRLDGFEAHILRRPFSVYKADTQEGTMDIIYQVVGTGSQWMTGLEPGHTVSIMAALGNTWQPVDGKLLLVCGGVGAAPLFMFAQQLKAEGRDFEVILGARTADMLVTKADYTALLGREPIIATDDGTEGFSGFATVPMQQQLETGEYSAVYCCGPDPFMRIVSGIVADAGIDCWISEEKRMACGIGACLSCVVETVDGKKRSCVDGPVFNAKDVVWA</sequence>
<keyword evidence="7" id="KW-0249">Electron transport</keyword>
<dbReference type="Pfam" id="PF00175">
    <property type="entry name" value="NAD_binding_1"/>
    <property type="match status" value="1"/>
</dbReference>
<feature type="binding site" evidence="12">
    <location>
        <position position="235"/>
    </location>
    <ligand>
        <name>[2Fe-2S] cluster</name>
        <dbReference type="ChEBI" id="CHEBI:190135"/>
    </ligand>
</feature>
<keyword evidence="5 12" id="KW-0479">Metal-binding</keyword>
<evidence type="ECO:0000259" key="13">
    <source>
        <dbReference type="PROSITE" id="PS51384"/>
    </source>
</evidence>
<comment type="cofactor">
    <cofactor evidence="11">
        <name>FAD</name>
        <dbReference type="ChEBI" id="CHEBI:57692"/>
    </cofactor>
    <text evidence="11">Binds 1 FAD per subunit.</text>
</comment>
<dbReference type="RefSeq" id="WP_012798322.1">
    <property type="nucleotide sequence ID" value="NC_013165.1"/>
</dbReference>
<dbReference type="PANTHER" id="PTHR43513">
    <property type="entry name" value="DIHYDROOROTATE DEHYDROGENASE B (NAD(+)), ELECTRON TRANSFER SUBUNIT"/>
    <property type="match status" value="1"/>
</dbReference>
<dbReference type="Proteomes" id="UP000002026">
    <property type="component" value="Chromosome"/>
</dbReference>
<accession>C7N5N4</accession>
<dbReference type="InterPro" id="IPR039261">
    <property type="entry name" value="FNR_nucleotide-bd"/>
</dbReference>
<dbReference type="InterPro" id="IPR037117">
    <property type="entry name" value="Dihydroorotate_DH_ele_sf"/>
</dbReference>
<dbReference type="SUPFAM" id="SSF52343">
    <property type="entry name" value="Ferredoxin reductase-like, C-terminal NADP-linked domain"/>
    <property type="match status" value="1"/>
</dbReference>
<evidence type="ECO:0000256" key="3">
    <source>
        <dbReference type="ARBA" id="ARBA00022630"/>
    </source>
</evidence>
<dbReference type="PROSITE" id="PS51384">
    <property type="entry name" value="FAD_FR"/>
    <property type="match status" value="1"/>
</dbReference>
<evidence type="ECO:0000256" key="1">
    <source>
        <dbReference type="ARBA" id="ARBA00006422"/>
    </source>
</evidence>
<keyword evidence="9 12" id="KW-0411">Iron-sulfur</keyword>
<keyword evidence="4 12" id="KW-0001">2Fe-2S</keyword>
<dbReference type="Gene3D" id="2.40.30.10">
    <property type="entry name" value="Translation factors"/>
    <property type="match status" value="1"/>
</dbReference>
<evidence type="ECO:0000256" key="12">
    <source>
        <dbReference type="PIRSR" id="PIRSR006816-2"/>
    </source>
</evidence>
<keyword evidence="8 12" id="KW-0408">Iron</keyword>
<dbReference type="Gene3D" id="3.40.50.80">
    <property type="entry name" value="Nucleotide-binding domain of ferredoxin-NADP reductase (FNR) module"/>
    <property type="match status" value="1"/>
</dbReference>
<evidence type="ECO:0000256" key="11">
    <source>
        <dbReference type="PIRSR" id="PIRSR006816-1"/>
    </source>
</evidence>
<name>C7N5N4_SLAHD</name>
<dbReference type="InterPro" id="IPR017938">
    <property type="entry name" value="Riboflavin_synthase-like_b-brl"/>
</dbReference>
<protein>
    <submittedName>
        <fullName evidence="14">2-polyprenylphenol hydroxylase-like oxidoreductase</fullName>
    </submittedName>
</protein>
<keyword evidence="2" id="KW-0813">Transport</keyword>
<evidence type="ECO:0000256" key="4">
    <source>
        <dbReference type="ARBA" id="ARBA00022714"/>
    </source>
</evidence>
<dbReference type="InterPro" id="IPR012165">
    <property type="entry name" value="Cyt_c3_hydrogenase_gsu"/>
</dbReference>
<dbReference type="SUPFAM" id="SSF63380">
    <property type="entry name" value="Riboflavin synthase domain-like"/>
    <property type="match status" value="1"/>
</dbReference>
<feature type="binding site" evidence="12">
    <location>
        <position position="238"/>
    </location>
    <ligand>
        <name>[2Fe-2S] cluster</name>
        <dbReference type="ChEBI" id="CHEBI:190135"/>
    </ligand>
</feature>
<dbReference type="eggNOG" id="COG0543">
    <property type="taxonomic scope" value="Bacteria"/>
</dbReference>
<feature type="domain" description="FAD-binding FR-type" evidence="13">
    <location>
        <begin position="9"/>
        <end position="109"/>
    </location>
</feature>
<evidence type="ECO:0000256" key="5">
    <source>
        <dbReference type="ARBA" id="ARBA00022723"/>
    </source>
</evidence>
<evidence type="ECO:0000313" key="15">
    <source>
        <dbReference type="Proteomes" id="UP000002026"/>
    </source>
</evidence>
<feature type="binding site" evidence="11">
    <location>
        <begin position="60"/>
        <end position="63"/>
    </location>
    <ligand>
        <name>FAD</name>
        <dbReference type="ChEBI" id="CHEBI:57692"/>
    </ligand>
</feature>
<keyword evidence="15" id="KW-1185">Reference proteome</keyword>
<dbReference type="GO" id="GO:0016491">
    <property type="term" value="F:oxidoreductase activity"/>
    <property type="evidence" value="ECO:0007669"/>
    <property type="project" value="InterPro"/>
</dbReference>
<organism evidence="14 15">
    <name type="scientific">Slackia heliotrinireducens (strain ATCC 29202 / DSM 20476 / NCTC 11029 / RHS 1)</name>
    <name type="common">Peptococcus heliotrinreducens</name>
    <dbReference type="NCBI Taxonomy" id="471855"/>
    <lineage>
        <taxon>Bacteria</taxon>
        <taxon>Bacillati</taxon>
        <taxon>Actinomycetota</taxon>
        <taxon>Coriobacteriia</taxon>
        <taxon>Eggerthellales</taxon>
        <taxon>Eggerthellaceae</taxon>
        <taxon>Slackia</taxon>
    </lineage>
</organism>
<dbReference type="STRING" id="471855.Shel_11870"/>
<evidence type="ECO:0000256" key="8">
    <source>
        <dbReference type="ARBA" id="ARBA00023004"/>
    </source>
</evidence>
<dbReference type="InterPro" id="IPR017927">
    <property type="entry name" value="FAD-bd_FR_type"/>
</dbReference>
<gene>
    <name evidence="14" type="ordered locus">Shel_11870</name>
</gene>